<protein>
    <submittedName>
        <fullName evidence="5">Kinetochore protein SPC25</fullName>
    </submittedName>
</protein>
<dbReference type="Proteomes" id="UP000272942">
    <property type="component" value="Unassembled WGS sequence"/>
</dbReference>
<evidence type="ECO:0000256" key="2">
    <source>
        <dbReference type="SAM" id="MobiDB-lite"/>
    </source>
</evidence>
<evidence type="ECO:0000256" key="1">
    <source>
        <dbReference type="SAM" id="Coils"/>
    </source>
</evidence>
<name>A0A183B5W7_9TREM</name>
<evidence type="ECO:0000313" key="5">
    <source>
        <dbReference type="WBParaSite" id="ECPE_0001464201-mRNA-1"/>
    </source>
</evidence>
<dbReference type="EMBL" id="UZAN01058001">
    <property type="protein sequence ID" value="VDP91874.1"/>
    <property type="molecule type" value="Genomic_DNA"/>
</dbReference>
<sequence>MPEALMSLEPDTPRTDATADSSGLSNSDPIDSNPMTNQSSRLLVEADDLTETGEDVTTDTLSKGRLKHELRMTRTNLATKAMIWENSEKLASAREMELQDEIRTLSRRLALANTRCDAAMSVASQAAQVEEQLTNAIEGKKQVTRELAQLQHELSSVRHFFTQLPVNHLIYTTEGPEKAFEVNVSSYSLLSTTEAEQLSTKCPTELCLLETVQLGMHRLVSLFSEVRTRFNFFSRNLNAYLSSN</sequence>
<dbReference type="AlphaFoldDB" id="A0A183B5W7"/>
<feature type="region of interest" description="Disordered" evidence="2">
    <location>
        <begin position="1"/>
        <end position="36"/>
    </location>
</feature>
<organism evidence="5">
    <name type="scientific">Echinostoma caproni</name>
    <dbReference type="NCBI Taxonomy" id="27848"/>
    <lineage>
        <taxon>Eukaryota</taxon>
        <taxon>Metazoa</taxon>
        <taxon>Spiralia</taxon>
        <taxon>Lophotrochozoa</taxon>
        <taxon>Platyhelminthes</taxon>
        <taxon>Trematoda</taxon>
        <taxon>Digenea</taxon>
        <taxon>Plagiorchiida</taxon>
        <taxon>Echinostomata</taxon>
        <taxon>Echinostomatoidea</taxon>
        <taxon>Echinostomatidae</taxon>
        <taxon>Echinostoma</taxon>
    </lineage>
</organism>
<dbReference type="Gene3D" id="1.20.5.170">
    <property type="match status" value="1"/>
</dbReference>
<reference evidence="5" key="1">
    <citation type="submission" date="2016-06" db="UniProtKB">
        <authorList>
            <consortium name="WormBaseParasite"/>
        </authorList>
    </citation>
    <scope>IDENTIFICATION</scope>
</reference>
<proteinExistence type="predicted"/>
<accession>A0A183B5W7</accession>
<dbReference type="WBParaSite" id="ECPE_0001464201-mRNA-1">
    <property type="protein sequence ID" value="ECPE_0001464201-mRNA-1"/>
    <property type="gene ID" value="ECPE_0001464201"/>
</dbReference>
<feature type="coiled-coil region" evidence="1">
    <location>
        <begin position="95"/>
        <end position="153"/>
    </location>
</feature>
<feature type="compositionally biased region" description="Polar residues" evidence="2">
    <location>
        <begin position="18"/>
        <end position="36"/>
    </location>
</feature>
<keyword evidence="4" id="KW-1185">Reference proteome</keyword>
<evidence type="ECO:0000313" key="3">
    <source>
        <dbReference type="EMBL" id="VDP91874.1"/>
    </source>
</evidence>
<gene>
    <name evidence="3" type="ORF">ECPE_LOCUS14602</name>
</gene>
<dbReference type="OrthoDB" id="299638at2759"/>
<keyword evidence="1" id="KW-0175">Coiled coil</keyword>
<evidence type="ECO:0000313" key="4">
    <source>
        <dbReference type="Proteomes" id="UP000272942"/>
    </source>
</evidence>
<reference evidence="3 4" key="2">
    <citation type="submission" date="2018-11" db="EMBL/GenBank/DDBJ databases">
        <authorList>
            <consortium name="Pathogen Informatics"/>
        </authorList>
    </citation>
    <scope>NUCLEOTIDE SEQUENCE [LARGE SCALE GENOMIC DNA]</scope>
    <source>
        <strain evidence="3 4">Egypt</strain>
    </source>
</reference>